<gene>
    <name evidence="2" type="ORF">M9Y10_029206</name>
</gene>
<evidence type="ECO:0000256" key="1">
    <source>
        <dbReference type="SAM" id="Coils"/>
    </source>
</evidence>
<evidence type="ECO:0000313" key="2">
    <source>
        <dbReference type="EMBL" id="KAK8891984.1"/>
    </source>
</evidence>
<sequence length="144" mass="16425">MSLLSFNDEPEVTPSYSNETNIVFEPPSLISMNDNDKTEGYTNYIYSHGNSKLNAAIDNLTKENYNIKSTLQKAVYSNSEFNPEAAKNLISMEEKASNAEVAEKLFAMELLKNIKLEIKQTEEEIAKYRNIIEKLTNEINDFLD</sequence>
<organism evidence="2 3">
    <name type="scientific">Tritrichomonas musculus</name>
    <dbReference type="NCBI Taxonomy" id="1915356"/>
    <lineage>
        <taxon>Eukaryota</taxon>
        <taxon>Metamonada</taxon>
        <taxon>Parabasalia</taxon>
        <taxon>Tritrichomonadida</taxon>
        <taxon>Tritrichomonadidae</taxon>
        <taxon>Tritrichomonas</taxon>
    </lineage>
</organism>
<keyword evidence="3" id="KW-1185">Reference proteome</keyword>
<dbReference type="EMBL" id="JAPFFF010000004">
    <property type="protein sequence ID" value="KAK8891984.1"/>
    <property type="molecule type" value="Genomic_DNA"/>
</dbReference>
<proteinExistence type="predicted"/>
<reference evidence="2 3" key="1">
    <citation type="submission" date="2024-04" db="EMBL/GenBank/DDBJ databases">
        <title>Tritrichomonas musculus Genome.</title>
        <authorList>
            <person name="Alves-Ferreira E."/>
            <person name="Grigg M."/>
            <person name="Lorenzi H."/>
            <person name="Galac M."/>
        </authorList>
    </citation>
    <scope>NUCLEOTIDE SEQUENCE [LARGE SCALE GENOMIC DNA]</scope>
    <source>
        <strain evidence="2 3">EAF2021</strain>
    </source>
</reference>
<accession>A0ABR2KLG8</accession>
<feature type="coiled-coil region" evidence="1">
    <location>
        <begin position="104"/>
        <end position="138"/>
    </location>
</feature>
<keyword evidence="1" id="KW-0175">Coiled coil</keyword>
<name>A0ABR2KLG8_9EUKA</name>
<protein>
    <submittedName>
        <fullName evidence="2">Uncharacterized protein</fullName>
    </submittedName>
</protein>
<dbReference type="Proteomes" id="UP001470230">
    <property type="component" value="Unassembled WGS sequence"/>
</dbReference>
<comment type="caution">
    <text evidence="2">The sequence shown here is derived from an EMBL/GenBank/DDBJ whole genome shotgun (WGS) entry which is preliminary data.</text>
</comment>
<evidence type="ECO:0000313" key="3">
    <source>
        <dbReference type="Proteomes" id="UP001470230"/>
    </source>
</evidence>